<accession>A0A9Q3CYP5</accession>
<keyword evidence="3" id="KW-1185">Reference proteome</keyword>
<organism evidence="2 3">
    <name type="scientific">Austropuccinia psidii MF-1</name>
    <dbReference type="NCBI Taxonomy" id="1389203"/>
    <lineage>
        <taxon>Eukaryota</taxon>
        <taxon>Fungi</taxon>
        <taxon>Dikarya</taxon>
        <taxon>Basidiomycota</taxon>
        <taxon>Pucciniomycotina</taxon>
        <taxon>Pucciniomycetes</taxon>
        <taxon>Pucciniales</taxon>
        <taxon>Sphaerophragmiaceae</taxon>
        <taxon>Austropuccinia</taxon>
    </lineage>
</organism>
<gene>
    <name evidence="2" type="ORF">O181_032022</name>
</gene>
<comment type="caution">
    <text evidence="2">The sequence shown here is derived from an EMBL/GenBank/DDBJ whole genome shotgun (WGS) entry which is preliminary data.</text>
</comment>
<protein>
    <submittedName>
        <fullName evidence="2">Uncharacterized protein</fullName>
    </submittedName>
</protein>
<evidence type="ECO:0000313" key="2">
    <source>
        <dbReference type="EMBL" id="MBW0492307.1"/>
    </source>
</evidence>
<dbReference type="Proteomes" id="UP000765509">
    <property type="component" value="Unassembled WGS sequence"/>
</dbReference>
<name>A0A9Q3CYP5_9BASI</name>
<proteinExistence type="predicted"/>
<evidence type="ECO:0000256" key="1">
    <source>
        <dbReference type="SAM" id="MobiDB-lite"/>
    </source>
</evidence>
<evidence type="ECO:0000313" key="3">
    <source>
        <dbReference type="Proteomes" id="UP000765509"/>
    </source>
</evidence>
<reference evidence="2" key="1">
    <citation type="submission" date="2021-03" db="EMBL/GenBank/DDBJ databases">
        <title>Draft genome sequence of rust myrtle Austropuccinia psidii MF-1, a brazilian biotype.</title>
        <authorList>
            <person name="Quecine M.C."/>
            <person name="Pachon D.M.R."/>
            <person name="Bonatelli M.L."/>
            <person name="Correr F.H."/>
            <person name="Franceschini L.M."/>
            <person name="Leite T.F."/>
            <person name="Margarido G.R.A."/>
            <person name="Almeida C.A."/>
            <person name="Ferrarezi J.A."/>
            <person name="Labate C.A."/>
        </authorList>
    </citation>
    <scope>NUCLEOTIDE SEQUENCE</scope>
    <source>
        <strain evidence="2">MF-1</strain>
    </source>
</reference>
<feature type="compositionally biased region" description="Low complexity" evidence="1">
    <location>
        <begin position="28"/>
        <end position="37"/>
    </location>
</feature>
<dbReference type="AlphaFoldDB" id="A0A9Q3CYP5"/>
<sequence>MGSSRELGIEVESQSHEDNQDPPVLPESFISSQTSSSQKPNFKSYEKEKTVEPCAPTEDYGKDDLIFSGEVEIISKKQFVSNIAQTIPRLKKIQNDSTIPDYVRQKIAEAMSLLKMDLNHKSIINSIQNLEKRCLKYMGRCGGKGLGKRPNIHATKKTNKKHCTFEAAKDSWDQGDEMINVEVHNIYNEPPHTESPPILNKIIHEETPPASPQNIQAFKERETIKHDTMGQYMTDILPNPDPKVSSSANFQGIFLCHMEEFGEILNYHSNITQQSWKRGLDNINRIYKNHWDNLPTKDAYTFLPVGIKVISNQELKMLAWLEYTGLDFLNPTETEAFFDHNIWNLELMKESAKPPDNLPKSEHSFFKMVQSLLYPSNPVKHFWENVIFESISLVSYNFSAPKPYVAPTSNLTDPLGLKRGQLNTLPPA</sequence>
<feature type="region of interest" description="Disordered" evidence="1">
    <location>
        <begin position="1"/>
        <end position="50"/>
    </location>
</feature>
<dbReference type="EMBL" id="AVOT02011517">
    <property type="protein sequence ID" value="MBW0492307.1"/>
    <property type="molecule type" value="Genomic_DNA"/>
</dbReference>